<dbReference type="InterPro" id="IPR025635">
    <property type="entry name" value="DUF4293"/>
</dbReference>
<dbReference type="OrthoDB" id="594989at2"/>
<sequence length="147" mass="16472">MIQRIQTIYVFLAAVLTALLLKLDFAELAVNGELFVFNAKGIISGEQVLFNGLPILGFIGLITLLHLVVIFLFKKRIVQIRILSFTIILLLGLVGVMFYFLYAAFEGAEVVFKVPMVFPVIAVILDYLAIRSIGKDEALIRSLNRIR</sequence>
<feature type="transmembrane region" description="Helical" evidence="1">
    <location>
        <begin position="50"/>
        <end position="73"/>
    </location>
</feature>
<dbReference type="EMBL" id="FQUM01000003">
    <property type="protein sequence ID" value="SHE98546.1"/>
    <property type="molecule type" value="Genomic_DNA"/>
</dbReference>
<evidence type="ECO:0000313" key="2">
    <source>
        <dbReference type="EMBL" id="SHE98546.1"/>
    </source>
</evidence>
<dbReference type="STRING" id="1484053.SAMN05444274_103168"/>
<keyword evidence="3" id="KW-1185">Reference proteome</keyword>
<evidence type="ECO:0008006" key="4">
    <source>
        <dbReference type="Google" id="ProtNLM"/>
    </source>
</evidence>
<dbReference type="Pfam" id="PF14126">
    <property type="entry name" value="DUF4293"/>
    <property type="match status" value="1"/>
</dbReference>
<proteinExistence type="predicted"/>
<protein>
    <recommendedName>
        <fullName evidence="4">DUF4293 family protein</fullName>
    </recommendedName>
</protein>
<evidence type="ECO:0000313" key="3">
    <source>
        <dbReference type="Proteomes" id="UP000184164"/>
    </source>
</evidence>
<reference evidence="2 3" key="1">
    <citation type="submission" date="2016-11" db="EMBL/GenBank/DDBJ databases">
        <authorList>
            <person name="Jaros S."/>
            <person name="Januszkiewicz K."/>
            <person name="Wedrychowicz H."/>
        </authorList>
    </citation>
    <scope>NUCLEOTIDE SEQUENCE [LARGE SCALE GENOMIC DNA]</scope>
    <source>
        <strain evidence="2 3">DSM 26910</strain>
    </source>
</reference>
<feature type="transmembrane region" description="Helical" evidence="1">
    <location>
        <begin position="85"/>
        <end position="105"/>
    </location>
</feature>
<keyword evidence="1" id="KW-0472">Membrane</keyword>
<dbReference type="Proteomes" id="UP000184164">
    <property type="component" value="Unassembled WGS sequence"/>
</dbReference>
<name>A0A1M4XYY2_9BACT</name>
<organism evidence="2 3">
    <name type="scientific">Mariniphaga anaerophila</name>
    <dbReference type="NCBI Taxonomy" id="1484053"/>
    <lineage>
        <taxon>Bacteria</taxon>
        <taxon>Pseudomonadati</taxon>
        <taxon>Bacteroidota</taxon>
        <taxon>Bacteroidia</taxon>
        <taxon>Marinilabiliales</taxon>
        <taxon>Prolixibacteraceae</taxon>
        <taxon>Mariniphaga</taxon>
    </lineage>
</organism>
<gene>
    <name evidence="2" type="ORF">SAMN05444274_103168</name>
</gene>
<accession>A0A1M4XYY2</accession>
<dbReference type="AlphaFoldDB" id="A0A1M4XYY2"/>
<dbReference type="RefSeq" id="WP_073000185.1">
    <property type="nucleotide sequence ID" value="NZ_FQUM01000003.1"/>
</dbReference>
<keyword evidence="1" id="KW-0812">Transmembrane</keyword>
<evidence type="ECO:0000256" key="1">
    <source>
        <dbReference type="SAM" id="Phobius"/>
    </source>
</evidence>
<feature type="transmembrane region" description="Helical" evidence="1">
    <location>
        <begin position="111"/>
        <end position="130"/>
    </location>
</feature>
<keyword evidence="1" id="KW-1133">Transmembrane helix</keyword>